<evidence type="ECO:0000256" key="1">
    <source>
        <dbReference type="SAM" id="MobiDB-lite"/>
    </source>
</evidence>
<evidence type="ECO:0000313" key="3">
    <source>
        <dbReference type="Proteomes" id="UP000284706"/>
    </source>
</evidence>
<feature type="region of interest" description="Disordered" evidence="1">
    <location>
        <begin position="155"/>
        <end position="185"/>
    </location>
</feature>
<comment type="caution">
    <text evidence="2">The sequence shown here is derived from an EMBL/GenBank/DDBJ whole genome shotgun (WGS) entry which is preliminary data.</text>
</comment>
<proteinExistence type="predicted"/>
<accession>A0A409W8F7</accession>
<evidence type="ECO:0000313" key="2">
    <source>
        <dbReference type="EMBL" id="PPQ74807.1"/>
    </source>
</evidence>
<dbReference type="Proteomes" id="UP000284706">
    <property type="component" value="Unassembled WGS sequence"/>
</dbReference>
<sequence length="185" mass="20240">MSSNLRLPARCPFDLVIGALDLIISSLPVHPSPPCLKNNYRGNFVSVNGSVERCSKLSPPRSRPRNRSHFPQARTPSTFNIHLITSLFLLRCLHRTRGYLLHVLRRWQIGQAAATLPSPASTLVVNPTSIGARPTSPFALASELHVSIPLSHRSRHSASSAATHSPPSLLHALSEEKTRGNLISE</sequence>
<feature type="compositionally biased region" description="Low complexity" evidence="1">
    <location>
        <begin position="157"/>
        <end position="170"/>
    </location>
</feature>
<reference evidence="2 3" key="1">
    <citation type="journal article" date="2018" name="Evol. Lett.">
        <title>Horizontal gene cluster transfer increased hallucinogenic mushroom diversity.</title>
        <authorList>
            <person name="Reynolds H.T."/>
            <person name="Vijayakumar V."/>
            <person name="Gluck-Thaler E."/>
            <person name="Korotkin H.B."/>
            <person name="Matheny P.B."/>
            <person name="Slot J.C."/>
        </authorList>
    </citation>
    <scope>NUCLEOTIDE SEQUENCE [LARGE SCALE GENOMIC DNA]</scope>
    <source>
        <strain evidence="2 3">SRW20</strain>
    </source>
</reference>
<dbReference type="InParanoid" id="A0A409W8F7"/>
<protein>
    <submittedName>
        <fullName evidence="2">Uncharacterized protein</fullName>
    </submittedName>
</protein>
<gene>
    <name evidence="2" type="ORF">CVT26_004874</name>
</gene>
<organism evidence="2 3">
    <name type="scientific">Gymnopilus dilepis</name>
    <dbReference type="NCBI Taxonomy" id="231916"/>
    <lineage>
        <taxon>Eukaryota</taxon>
        <taxon>Fungi</taxon>
        <taxon>Dikarya</taxon>
        <taxon>Basidiomycota</taxon>
        <taxon>Agaricomycotina</taxon>
        <taxon>Agaricomycetes</taxon>
        <taxon>Agaricomycetidae</taxon>
        <taxon>Agaricales</taxon>
        <taxon>Agaricineae</taxon>
        <taxon>Hymenogastraceae</taxon>
        <taxon>Gymnopilus</taxon>
    </lineage>
</organism>
<dbReference type="AlphaFoldDB" id="A0A409W8F7"/>
<keyword evidence="3" id="KW-1185">Reference proteome</keyword>
<name>A0A409W8F7_9AGAR</name>
<dbReference type="EMBL" id="NHYE01005312">
    <property type="protein sequence ID" value="PPQ74807.1"/>
    <property type="molecule type" value="Genomic_DNA"/>
</dbReference>